<evidence type="ECO:0000313" key="2">
    <source>
        <dbReference type="Proteomes" id="UP000323506"/>
    </source>
</evidence>
<name>A0A5D2DS71_GOSDA</name>
<keyword evidence="2" id="KW-1185">Reference proteome</keyword>
<dbReference type="Proteomes" id="UP000323506">
    <property type="component" value="Chromosome D01"/>
</dbReference>
<sequence>MRNPLRLQFEWSEQGFVGAFAKVLVYGGQLGVRGMDGGGRTEACVVGAAAAAEAD</sequence>
<proteinExistence type="predicted"/>
<gene>
    <name evidence="1" type="ORF">ES288_D01G194100v1</name>
</gene>
<evidence type="ECO:0000313" key="1">
    <source>
        <dbReference type="EMBL" id="TYG83772.1"/>
    </source>
</evidence>
<reference evidence="1 2" key="1">
    <citation type="submission" date="2019-06" db="EMBL/GenBank/DDBJ databases">
        <title>WGS assembly of Gossypium darwinii.</title>
        <authorList>
            <person name="Chen Z.J."/>
            <person name="Sreedasyam A."/>
            <person name="Ando A."/>
            <person name="Song Q."/>
            <person name="De L."/>
            <person name="Hulse-Kemp A."/>
            <person name="Ding M."/>
            <person name="Ye W."/>
            <person name="Kirkbride R."/>
            <person name="Jenkins J."/>
            <person name="Plott C."/>
            <person name="Lovell J."/>
            <person name="Lin Y.-M."/>
            <person name="Vaughn R."/>
            <person name="Liu B."/>
            <person name="Li W."/>
            <person name="Simpson S."/>
            <person name="Scheffler B."/>
            <person name="Saski C."/>
            <person name="Grover C."/>
            <person name="Hu G."/>
            <person name="Conover J."/>
            <person name="Carlson J."/>
            <person name="Shu S."/>
            <person name="Boston L."/>
            <person name="Williams M."/>
            <person name="Peterson D."/>
            <person name="Mcgee K."/>
            <person name="Jones D."/>
            <person name="Wendel J."/>
            <person name="Stelly D."/>
            <person name="Grimwood J."/>
            <person name="Schmutz J."/>
        </authorList>
    </citation>
    <scope>NUCLEOTIDE SEQUENCE [LARGE SCALE GENOMIC DNA]</scope>
    <source>
        <strain evidence="1">1808015.09</strain>
    </source>
</reference>
<dbReference type="AlphaFoldDB" id="A0A5D2DS71"/>
<organism evidence="1 2">
    <name type="scientific">Gossypium darwinii</name>
    <name type="common">Darwin's cotton</name>
    <name type="synonym">Gossypium barbadense var. darwinii</name>
    <dbReference type="NCBI Taxonomy" id="34276"/>
    <lineage>
        <taxon>Eukaryota</taxon>
        <taxon>Viridiplantae</taxon>
        <taxon>Streptophyta</taxon>
        <taxon>Embryophyta</taxon>
        <taxon>Tracheophyta</taxon>
        <taxon>Spermatophyta</taxon>
        <taxon>Magnoliopsida</taxon>
        <taxon>eudicotyledons</taxon>
        <taxon>Gunneridae</taxon>
        <taxon>Pentapetalae</taxon>
        <taxon>rosids</taxon>
        <taxon>malvids</taxon>
        <taxon>Malvales</taxon>
        <taxon>Malvaceae</taxon>
        <taxon>Malvoideae</taxon>
        <taxon>Gossypium</taxon>
    </lineage>
</organism>
<protein>
    <submittedName>
        <fullName evidence="1">Uncharacterized protein</fullName>
    </submittedName>
</protein>
<accession>A0A5D2DS71</accession>
<dbReference type="EMBL" id="CM017701">
    <property type="protein sequence ID" value="TYG83772.1"/>
    <property type="molecule type" value="Genomic_DNA"/>
</dbReference>